<evidence type="ECO:0000313" key="1">
    <source>
        <dbReference type="EMBL" id="KAL1375795.1"/>
    </source>
</evidence>
<comment type="caution">
    <text evidence="1">The sequence shown here is derived from an EMBL/GenBank/DDBJ whole genome shotgun (WGS) entry which is preliminary data.</text>
</comment>
<dbReference type="EMBL" id="JBEHCU010012193">
    <property type="protein sequence ID" value="KAL1375795.1"/>
    <property type="molecule type" value="Genomic_DNA"/>
</dbReference>
<reference evidence="1 2" key="1">
    <citation type="submission" date="2024-05" db="EMBL/GenBank/DDBJ databases">
        <title>Culex pipiens pipiens assembly and annotation.</title>
        <authorList>
            <person name="Alout H."/>
            <person name="Durand T."/>
        </authorList>
    </citation>
    <scope>NUCLEOTIDE SEQUENCE [LARGE SCALE GENOMIC DNA]</scope>
    <source>
        <strain evidence="1">HA-2024</strain>
        <tissue evidence="1">Whole body</tissue>
    </source>
</reference>
<gene>
    <name evidence="1" type="ORF">pipiens_000674</name>
</gene>
<name>A0ABD1CHL5_CULPP</name>
<dbReference type="AlphaFoldDB" id="A0ABD1CHL5"/>
<dbReference type="Proteomes" id="UP001562425">
    <property type="component" value="Unassembled WGS sequence"/>
</dbReference>
<accession>A0ABD1CHL5</accession>
<protein>
    <submittedName>
        <fullName evidence="1">Uncharacterized protein</fullName>
    </submittedName>
</protein>
<feature type="non-terminal residue" evidence="1">
    <location>
        <position position="1"/>
    </location>
</feature>
<evidence type="ECO:0000313" key="2">
    <source>
        <dbReference type="Proteomes" id="UP001562425"/>
    </source>
</evidence>
<sequence>RRAETGFELKSVSLLKKCILNEICTANGLANG</sequence>
<feature type="non-terminal residue" evidence="1">
    <location>
        <position position="32"/>
    </location>
</feature>
<proteinExistence type="predicted"/>
<keyword evidence="2" id="KW-1185">Reference proteome</keyword>
<organism evidence="1 2">
    <name type="scientific">Culex pipiens pipiens</name>
    <name type="common">Northern house mosquito</name>
    <dbReference type="NCBI Taxonomy" id="38569"/>
    <lineage>
        <taxon>Eukaryota</taxon>
        <taxon>Metazoa</taxon>
        <taxon>Ecdysozoa</taxon>
        <taxon>Arthropoda</taxon>
        <taxon>Hexapoda</taxon>
        <taxon>Insecta</taxon>
        <taxon>Pterygota</taxon>
        <taxon>Neoptera</taxon>
        <taxon>Endopterygota</taxon>
        <taxon>Diptera</taxon>
        <taxon>Nematocera</taxon>
        <taxon>Culicoidea</taxon>
        <taxon>Culicidae</taxon>
        <taxon>Culicinae</taxon>
        <taxon>Culicini</taxon>
        <taxon>Culex</taxon>
        <taxon>Culex</taxon>
    </lineage>
</organism>